<evidence type="ECO:0000256" key="4">
    <source>
        <dbReference type="ARBA" id="ARBA00022801"/>
    </source>
</evidence>
<keyword evidence="1 6" id="KW-0540">Nuclease</keyword>
<dbReference type="Pfam" id="PF03852">
    <property type="entry name" value="Vsr"/>
    <property type="match status" value="1"/>
</dbReference>
<reference evidence="7 8" key="1">
    <citation type="submission" date="2024-05" db="EMBL/GenBank/DDBJ databases">
        <title>Halomonas sp. SSM6 16S ribosomal RNA gene Genome sequencing and assembly.</title>
        <authorList>
            <person name="Yook S."/>
        </authorList>
    </citation>
    <scope>NUCLEOTIDE SEQUENCE [LARGE SCALE GENOMIC DNA]</scope>
    <source>
        <strain evidence="7 8">SSM6</strain>
    </source>
</reference>
<dbReference type="EC" id="3.1.-.-" evidence="6"/>
<evidence type="ECO:0000256" key="1">
    <source>
        <dbReference type="ARBA" id="ARBA00022722"/>
    </source>
</evidence>
<accession>A0ABV1NB68</accession>
<keyword evidence="3 6" id="KW-0227">DNA damage</keyword>
<evidence type="ECO:0000256" key="2">
    <source>
        <dbReference type="ARBA" id="ARBA00022759"/>
    </source>
</evidence>
<keyword evidence="2 6" id="KW-0255">Endonuclease</keyword>
<sequence>MLTPEQRSYCMSRIQSKNTKPEIVIRRFLHAAGFRFRLHKKGLPGKPDLVLPKHRLAIFVHGCFWHRHRDCFYATTPHARPEFWKAKFDANVMRDERNRKELSDLGWRVLVVWECGFKHCKDELSDIPVMITAVNQYQEWPPEPPRSQAD</sequence>
<evidence type="ECO:0000313" key="8">
    <source>
        <dbReference type="Proteomes" id="UP001442468"/>
    </source>
</evidence>
<evidence type="ECO:0000256" key="3">
    <source>
        <dbReference type="ARBA" id="ARBA00022763"/>
    </source>
</evidence>
<dbReference type="Proteomes" id="UP001442468">
    <property type="component" value="Unassembled WGS sequence"/>
</dbReference>
<gene>
    <name evidence="7" type="ORF">ABE960_01925</name>
</gene>
<evidence type="ECO:0000313" key="7">
    <source>
        <dbReference type="EMBL" id="MEQ6916286.1"/>
    </source>
</evidence>
<dbReference type="SUPFAM" id="SSF52980">
    <property type="entry name" value="Restriction endonuclease-like"/>
    <property type="match status" value="1"/>
</dbReference>
<dbReference type="NCBIfam" id="TIGR00632">
    <property type="entry name" value="vsr"/>
    <property type="match status" value="1"/>
</dbReference>
<dbReference type="Gene3D" id="3.40.960.10">
    <property type="entry name" value="VSR Endonuclease"/>
    <property type="match status" value="1"/>
</dbReference>
<evidence type="ECO:0000256" key="5">
    <source>
        <dbReference type="ARBA" id="ARBA00023204"/>
    </source>
</evidence>
<comment type="similarity">
    <text evidence="6">Belongs to the vsr family.</text>
</comment>
<dbReference type="InterPro" id="IPR011335">
    <property type="entry name" value="Restrct_endonuc-II-like"/>
</dbReference>
<dbReference type="EMBL" id="JBEGCJ010000001">
    <property type="protein sequence ID" value="MEQ6916286.1"/>
    <property type="molecule type" value="Genomic_DNA"/>
</dbReference>
<dbReference type="RefSeq" id="WP_349760528.1">
    <property type="nucleotide sequence ID" value="NZ_JBEGCJ010000001.1"/>
</dbReference>
<protein>
    <recommendedName>
        <fullName evidence="6">Very short patch repair endonuclease</fullName>
        <ecNumber evidence="6">3.1.-.-</ecNumber>
    </recommendedName>
</protein>
<proteinExistence type="inferred from homology"/>
<keyword evidence="8" id="KW-1185">Reference proteome</keyword>
<name>A0ABV1NB68_9GAMM</name>
<keyword evidence="4 6" id="KW-0378">Hydrolase</keyword>
<keyword evidence="5 6" id="KW-0234">DNA repair</keyword>
<evidence type="ECO:0000256" key="6">
    <source>
        <dbReference type="PIRNR" id="PIRNR018267"/>
    </source>
</evidence>
<dbReference type="PIRSF" id="PIRSF018267">
    <property type="entry name" value="VSR_endonuc"/>
    <property type="match status" value="1"/>
</dbReference>
<dbReference type="CDD" id="cd00221">
    <property type="entry name" value="Vsr"/>
    <property type="match status" value="1"/>
</dbReference>
<organism evidence="7 8">
    <name type="scientific">Halomonas aquatica</name>
    <dbReference type="NCBI Taxonomy" id="3151123"/>
    <lineage>
        <taxon>Bacteria</taxon>
        <taxon>Pseudomonadati</taxon>
        <taxon>Pseudomonadota</taxon>
        <taxon>Gammaproteobacteria</taxon>
        <taxon>Oceanospirillales</taxon>
        <taxon>Halomonadaceae</taxon>
        <taxon>Halomonas</taxon>
    </lineage>
</organism>
<dbReference type="InterPro" id="IPR004603">
    <property type="entry name" value="DNA_mismatch_endonuc_vsr"/>
</dbReference>
<dbReference type="GO" id="GO:0004519">
    <property type="term" value="F:endonuclease activity"/>
    <property type="evidence" value="ECO:0007669"/>
    <property type="project" value="UniProtKB-KW"/>
</dbReference>
<comment type="caution">
    <text evidence="7">The sequence shown here is derived from an EMBL/GenBank/DDBJ whole genome shotgun (WGS) entry which is preliminary data.</text>
</comment>
<comment type="function">
    <text evidence="6">May nick specific sequences that contain T:G mispairs resulting from m5C-deamination.</text>
</comment>